<keyword evidence="5 11" id="KW-0862">Zinc</keyword>
<evidence type="ECO:0000259" key="12">
    <source>
        <dbReference type="PROSITE" id="PS51030"/>
    </source>
</evidence>
<dbReference type="FunFam" id="3.30.50.10:FF:000003">
    <property type="entry name" value="Nuclear orphan receptor ROR-beta"/>
    <property type="match status" value="1"/>
</dbReference>
<evidence type="ECO:0000256" key="9">
    <source>
        <dbReference type="ARBA" id="ARBA00023170"/>
    </source>
</evidence>
<dbReference type="SMART" id="SM00430">
    <property type="entry name" value="HOLI"/>
    <property type="match status" value="1"/>
</dbReference>
<dbReference type="PRINTS" id="PR00398">
    <property type="entry name" value="STRDHORMONER"/>
</dbReference>
<dbReference type="SMART" id="SM00399">
    <property type="entry name" value="ZnF_C4"/>
    <property type="match status" value="1"/>
</dbReference>
<dbReference type="CDD" id="cd06942">
    <property type="entry name" value="NR_LBD_Sex_1_like"/>
    <property type="match status" value="1"/>
</dbReference>
<dbReference type="GO" id="GO:0004879">
    <property type="term" value="F:nuclear receptor activity"/>
    <property type="evidence" value="ECO:0007669"/>
    <property type="project" value="InterPro"/>
</dbReference>
<dbReference type="InterPro" id="IPR001628">
    <property type="entry name" value="Znf_hrmn_rcpt"/>
</dbReference>
<comment type="subcellular location">
    <subcellularLocation>
        <location evidence="1 11">Nucleus</location>
    </subcellularLocation>
</comment>
<dbReference type="Gene3D" id="1.10.565.10">
    <property type="entry name" value="Retinoid X Receptor"/>
    <property type="match status" value="1"/>
</dbReference>
<dbReference type="PROSITE" id="PS00031">
    <property type="entry name" value="NUCLEAR_REC_DBD_1"/>
    <property type="match status" value="1"/>
</dbReference>
<reference evidence="14" key="1">
    <citation type="submission" date="2021-09" db="EMBL/GenBank/DDBJ databases">
        <authorList>
            <consortium name="Pathogen Informatics"/>
        </authorList>
    </citation>
    <scope>NUCLEOTIDE SEQUENCE</scope>
</reference>
<feature type="domain" description="NR LBD" evidence="13">
    <location>
        <begin position="248"/>
        <end position="483"/>
    </location>
</feature>
<dbReference type="AlphaFoldDB" id="A0A8J2MIV8"/>
<feature type="domain" description="Nuclear receptor" evidence="12">
    <location>
        <begin position="63"/>
        <end position="138"/>
    </location>
</feature>
<dbReference type="PROSITE" id="PS51843">
    <property type="entry name" value="NR_LBD"/>
    <property type="match status" value="1"/>
</dbReference>
<dbReference type="CDD" id="cd06968">
    <property type="entry name" value="NR_DBD_ROR"/>
    <property type="match status" value="1"/>
</dbReference>
<dbReference type="PANTHER" id="PTHR45805">
    <property type="entry name" value="NUCLEAR HORMONE RECEPTOR HR3-RELATED"/>
    <property type="match status" value="1"/>
</dbReference>
<dbReference type="GO" id="GO:0005634">
    <property type="term" value="C:nucleus"/>
    <property type="evidence" value="ECO:0007669"/>
    <property type="project" value="UniProtKB-SubCell"/>
</dbReference>
<keyword evidence="6 11" id="KW-0805">Transcription regulation</keyword>
<evidence type="ECO:0000256" key="2">
    <source>
        <dbReference type="ARBA" id="ARBA00008092"/>
    </source>
</evidence>
<evidence type="ECO:0000256" key="3">
    <source>
        <dbReference type="ARBA" id="ARBA00022723"/>
    </source>
</evidence>
<keyword evidence="15" id="KW-1185">Reference proteome</keyword>
<dbReference type="InterPro" id="IPR000536">
    <property type="entry name" value="Nucl_hrmn_rcpt_lig-bd"/>
</dbReference>
<name>A0A8J2MIV8_9BILA</name>
<evidence type="ECO:0000256" key="10">
    <source>
        <dbReference type="ARBA" id="ARBA00023242"/>
    </source>
</evidence>
<dbReference type="InterPro" id="IPR001723">
    <property type="entry name" value="Nuclear_hrmn_rcpt"/>
</dbReference>
<dbReference type="SUPFAM" id="SSF57716">
    <property type="entry name" value="Glucocorticoid receptor-like (DNA-binding domain)"/>
    <property type="match status" value="1"/>
</dbReference>
<evidence type="ECO:0000256" key="11">
    <source>
        <dbReference type="RuleBase" id="RU004334"/>
    </source>
</evidence>
<dbReference type="Pfam" id="PF00104">
    <property type="entry name" value="Hormone_recep"/>
    <property type="match status" value="1"/>
</dbReference>
<dbReference type="PANTHER" id="PTHR45805:SF2">
    <property type="entry name" value="NUCLEAR HORMONE RECEPTOR HR3-RELATED"/>
    <property type="match status" value="1"/>
</dbReference>
<keyword evidence="3 11" id="KW-0479">Metal-binding</keyword>
<dbReference type="Pfam" id="PF00105">
    <property type="entry name" value="zf-C4"/>
    <property type="match status" value="1"/>
</dbReference>
<keyword evidence="10 11" id="KW-0539">Nucleus</keyword>
<dbReference type="PROSITE" id="PS51030">
    <property type="entry name" value="NUCLEAR_REC_DBD_2"/>
    <property type="match status" value="1"/>
</dbReference>
<sequence>MRGKRATKPGFWVPFVSCRTSPAAAPLFQQPSPNFTASPAFPTMYPVANNTDFVWLVSAQIEVIPCKVCGDKSSGVHYGVITCEGCKGFFRRSQSTLNNYQCPRQQKCIVDRVNRNRCQYCRLKKCLELGMSRDAVKFGRMSKKQREKVEDEVRMHKQMAEVQGIAYSPYGEYSPPAPIHPPAAYSNNYEPSVAYAASSYTTNAASYAAAAPVSYPSVQGQGYSIAQQAAVPAPSGGYPQRTVGASQPDEDLIAGVTAAFDSAHGPPTITTADRLAASSTSTFTEQQYRNMNRFDAWKKFAAELTRIIQCIIEFAKMVEGFMQLSQEEQIALLKGCVFELSAIVVTRHYNPETTSLILSREVFPASIFRPSEQAELNFFLGMHSCIHELAQLRLTSTEMGLLSAWILLDRSSLGQYVVEQFRNCLQQQIAARIADSGPLMQKLCEIIQRLRGHAQEHIRLLGQLFTTHPQATEKGALPDLYKELFSPPAS</sequence>
<dbReference type="InterPro" id="IPR044101">
    <property type="entry name" value="NR_DBD_ROR"/>
</dbReference>
<evidence type="ECO:0000256" key="7">
    <source>
        <dbReference type="ARBA" id="ARBA00023125"/>
    </source>
</evidence>
<dbReference type="InterPro" id="IPR013088">
    <property type="entry name" value="Znf_NHR/GATA"/>
</dbReference>
<dbReference type="EMBL" id="CAKAEH010000400">
    <property type="protein sequence ID" value="CAG9530861.1"/>
    <property type="molecule type" value="Genomic_DNA"/>
</dbReference>
<evidence type="ECO:0000259" key="13">
    <source>
        <dbReference type="PROSITE" id="PS51843"/>
    </source>
</evidence>
<evidence type="ECO:0000256" key="1">
    <source>
        <dbReference type="ARBA" id="ARBA00004123"/>
    </source>
</evidence>
<dbReference type="InterPro" id="IPR001728">
    <property type="entry name" value="ThyrH_rcpt"/>
</dbReference>
<evidence type="ECO:0000256" key="4">
    <source>
        <dbReference type="ARBA" id="ARBA00022771"/>
    </source>
</evidence>
<keyword evidence="7 11" id="KW-0238">DNA-binding</keyword>
<comment type="similarity">
    <text evidence="2">Belongs to the nuclear hormone receptor family. NR1 subfamily.</text>
</comment>
<dbReference type="SUPFAM" id="SSF48508">
    <property type="entry name" value="Nuclear receptor ligand-binding domain"/>
    <property type="match status" value="1"/>
</dbReference>
<gene>
    <name evidence="14" type="ORF">CJOHNSTONI_LOCUS1305</name>
</gene>
<accession>A0A8J2MIV8</accession>
<dbReference type="PRINTS" id="PR00047">
    <property type="entry name" value="STROIDFINGER"/>
</dbReference>
<dbReference type="GO" id="GO:0000978">
    <property type="term" value="F:RNA polymerase II cis-regulatory region sequence-specific DNA binding"/>
    <property type="evidence" value="ECO:0007669"/>
    <property type="project" value="TreeGrafter"/>
</dbReference>
<evidence type="ECO:0000313" key="14">
    <source>
        <dbReference type="EMBL" id="CAG9530861.1"/>
    </source>
</evidence>
<keyword evidence="4 11" id="KW-0863">Zinc-finger</keyword>
<dbReference type="GO" id="GO:0008270">
    <property type="term" value="F:zinc ion binding"/>
    <property type="evidence" value="ECO:0007669"/>
    <property type="project" value="UniProtKB-KW"/>
</dbReference>
<proteinExistence type="inferred from homology"/>
<evidence type="ECO:0000256" key="5">
    <source>
        <dbReference type="ARBA" id="ARBA00022833"/>
    </source>
</evidence>
<dbReference type="InterPro" id="IPR035500">
    <property type="entry name" value="NHR-like_dom_sf"/>
</dbReference>
<evidence type="ECO:0000256" key="6">
    <source>
        <dbReference type="ARBA" id="ARBA00023015"/>
    </source>
</evidence>
<evidence type="ECO:0000256" key="8">
    <source>
        <dbReference type="ARBA" id="ARBA00023163"/>
    </source>
</evidence>
<keyword evidence="9 11" id="KW-0675">Receptor</keyword>
<keyword evidence="8 11" id="KW-0804">Transcription</keyword>
<protein>
    <submittedName>
        <fullName evidence="14">Uncharacterized protein</fullName>
    </submittedName>
</protein>
<evidence type="ECO:0000313" key="15">
    <source>
        <dbReference type="Proteomes" id="UP000746747"/>
    </source>
</evidence>
<dbReference type="Gene3D" id="3.30.50.10">
    <property type="entry name" value="Erythroid Transcription Factor GATA-1, subunit A"/>
    <property type="match status" value="1"/>
</dbReference>
<dbReference type="Proteomes" id="UP000746747">
    <property type="component" value="Unassembled WGS sequence"/>
</dbReference>
<comment type="caution">
    <text evidence="14">The sequence shown here is derived from an EMBL/GenBank/DDBJ whole genome shotgun (WGS) entry which is preliminary data.</text>
</comment>
<dbReference type="OrthoDB" id="5771769at2759"/>
<organism evidence="14 15">
    <name type="scientific">Cercopithifilaria johnstoni</name>
    <dbReference type="NCBI Taxonomy" id="2874296"/>
    <lineage>
        <taxon>Eukaryota</taxon>
        <taxon>Metazoa</taxon>
        <taxon>Ecdysozoa</taxon>
        <taxon>Nematoda</taxon>
        <taxon>Chromadorea</taxon>
        <taxon>Rhabditida</taxon>
        <taxon>Spirurina</taxon>
        <taxon>Spiruromorpha</taxon>
        <taxon>Filarioidea</taxon>
        <taxon>Onchocercidae</taxon>
        <taxon>Cercopithifilaria</taxon>
    </lineage>
</organism>
<dbReference type="PRINTS" id="PR00546">
    <property type="entry name" value="THYROIDHORMR"/>
</dbReference>